<dbReference type="AlphaFoldDB" id="A0AAJ7RLX3"/>
<name>A0AAJ7RLX3_CEPCN</name>
<dbReference type="RefSeq" id="XP_024942915.1">
    <property type="nucleotide sequence ID" value="XM_025087147.1"/>
</dbReference>
<dbReference type="GeneID" id="112494651"/>
<accession>A0AAJ7RLX3</accession>
<evidence type="ECO:0000313" key="1">
    <source>
        <dbReference type="Proteomes" id="UP000694920"/>
    </source>
</evidence>
<dbReference type="KEGG" id="ccin:112494651"/>
<evidence type="ECO:0000313" key="2">
    <source>
        <dbReference type="RefSeq" id="XP_024942915.1"/>
    </source>
</evidence>
<gene>
    <name evidence="2" type="primary">LOC112494651</name>
</gene>
<keyword evidence="1" id="KW-1185">Reference proteome</keyword>
<organism evidence="1 2">
    <name type="scientific">Cephus cinctus</name>
    <name type="common">Wheat stem sawfly</name>
    <dbReference type="NCBI Taxonomy" id="211228"/>
    <lineage>
        <taxon>Eukaryota</taxon>
        <taxon>Metazoa</taxon>
        <taxon>Ecdysozoa</taxon>
        <taxon>Arthropoda</taxon>
        <taxon>Hexapoda</taxon>
        <taxon>Insecta</taxon>
        <taxon>Pterygota</taxon>
        <taxon>Neoptera</taxon>
        <taxon>Endopterygota</taxon>
        <taxon>Hymenoptera</taxon>
        <taxon>Cephoidea</taxon>
        <taxon>Cephidae</taxon>
        <taxon>Cephus</taxon>
    </lineage>
</organism>
<proteinExistence type="predicted"/>
<dbReference type="Proteomes" id="UP000694920">
    <property type="component" value="Unplaced"/>
</dbReference>
<sequence>MERKIRKKFHAKENKKYLGILWLMDIYVRLFSYILKATATPERLSCSIAFVGGVEGGIVWVEFAWTVLSSRYIFIAPSRLGQRHRSKRVASLTATLQHGCQRSLLSWVSLEIGCFQRWRTQLDYRHGKVPFKKFISKTKLFF</sequence>
<protein>
    <submittedName>
        <fullName evidence="2">Uncharacterized protein LOC112494651</fullName>
    </submittedName>
</protein>
<reference evidence="2" key="1">
    <citation type="submission" date="2025-08" db="UniProtKB">
        <authorList>
            <consortium name="RefSeq"/>
        </authorList>
    </citation>
    <scope>IDENTIFICATION</scope>
</reference>